<proteinExistence type="predicted"/>
<keyword evidence="2" id="KW-1185">Reference proteome</keyword>
<sequence>MAGKRQPGSSTTSISVHAARPPIVMHRILPRAAGPYRVIFAPEAWRQIGLMPTALFEVLQKAVDDLAERCGRLSTPGAEKPVRLSLAVGSLVVLYERDDATRTLLLVDIQRTPESP</sequence>
<dbReference type="EMBL" id="CP071090">
    <property type="protein sequence ID" value="QSQ22505.1"/>
    <property type="molecule type" value="Genomic_DNA"/>
</dbReference>
<organism evidence="1 2">
    <name type="scientific">Pyxidicoccus parkwayensis</name>
    <dbReference type="NCBI Taxonomy" id="2813578"/>
    <lineage>
        <taxon>Bacteria</taxon>
        <taxon>Pseudomonadati</taxon>
        <taxon>Myxococcota</taxon>
        <taxon>Myxococcia</taxon>
        <taxon>Myxococcales</taxon>
        <taxon>Cystobacterineae</taxon>
        <taxon>Myxococcaceae</taxon>
        <taxon>Pyxidicoccus</taxon>
    </lineage>
</organism>
<evidence type="ECO:0000313" key="1">
    <source>
        <dbReference type="EMBL" id="QSQ22505.1"/>
    </source>
</evidence>
<accession>A0ABX7NUN6</accession>
<gene>
    <name evidence="1" type="ORF">JY651_46595</name>
</gene>
<protein>
    <recommendedName>
        <fullName evidence="3">Type II toxin-antitoxin system RelE/ParE family toxin</fullName>
    </recommendedName>
</protein>
<reference evidence="1 2" key="1">
    <citation type="submission" date="2021-02" db="EMBL/GenBank/DDBJ databases">
        <title>De Novo genome assembly of isolated myxobacteria.</title>
        <authorList>
            <person name="Stevens D.C."/>
        </authorList>
    </citation>
    <scope>NUCLEOTIDE SEQUENCE [LARGE SCALE GENOMIC DNA]</scope>
    <source>
        <strain evidence="2">SCPEA02</strain>
    </source>
</reference>
<dbReference type="Proteomes" id="UP000662747">
    <property type="component" value="Chromosome"/>
</dbReference>
<evidence type="ECO:0000313" key="2">
    <source>
        <dbReference type="Proteomes" id="UP000662747"/>
    </source>
</evidence>
<evidence type="ECO:0008006" key="3">
    <source>
        <dbReference type="Google" id="ProtNLM"/>
    </source>
</evidence>
<dbReference type="RefSeq" id="WP_206724081.1">
    <property type="nucleotide sequence ID" value="NZ_CP071090.1"/>
</dbReference>
<name>A0ABX7NUN6_9BACT</name>